<gene>
    <name evidence="2" type="ORF">V1264_018341</name>
</gene>
<name>A0AAN9BCG3_9CAEN</name>
<accession>A0AAN9BCG3</accession>
<evidence type="ECO:0000313" key="2">
    <source>
        <dbReference type="EMBL" id="KAK7103448.1"/>
    </source>
</evidence>
<dbReference type="AlphaFoldDB" id="A0AAN9BCG3"/>
<keyword evidence="3" id="KW-1185">Reference proteome</keyword>
<keyword evidence="1" id="KW-0732">Signal</keyword>
<sequence>MNNKMLQMIWVLTLSTVLMTSPHWGNGQARAVEQRSNYCSVVLMQTVPEEANCAGAPNRFLLPRRSVIHLLCCLGALSAVNVTHDYTPVLDNTFYLYILKQVSSPSQEENLAKFVRQCHEKPAVSGRSLTEGDYTNWKVNSNQCQK</sequence>
<evidence type="ECO:0000256" key="1">
    <source>
        <dbReference type="SAM" id="SignalP"/>
    </source>
</evidence>
<feature type="chain" id="PRO_5042919691" evidence="1">
    <location>
        <begin position="21"/>
        <end position="146"/>
    </location>
</feature>
<dbReference type="Proteomes" id="UP001374579">
    <property type="component" value="Unassembled WGS sequence"/>
</dbReference>
<comment type="caution">
    <text evidence="2">The sequence shown here is derived from an EMBL/GenBank/DDBJ whole genome shotgun (WGS) entry which is preliminary data.</text>
</comment>
<proteinExistence type="predicted"/>
<evidence type="ECO:0000313" key="3">
    <source>
        <dbReference type="Proteomes" id="UP001374579"/>
    </source>
</evidence>
<protein>
    <submittedName>
        <fullName evidence="2">Uncharacterized protein</fullName>
    </submittedName>
</protein>
<reference evidence="2 3" key="1">
    <citation type="submission" date="2024-02" db="EMBL/GenBank/DDBJ databases">
        <title>Chromosome-scale genome assembly of the rough periwinkle Littorina saxatilis.</title>
        <authorList>
            <person name="De Jode A."/>
            <person name="Faria R."/>
            <person name="Formenti G."/>
            <person name="Sims Y."/>
            <person name="Smith T.P."/>
            <person name="Tracey A."/>
            <person name="Wood J.M.D."/>
            <person name="Zagrodzka Z.B."/>
            <person name="Johannesson K."/>
            <person name="Butlin R.K."/>
            <person name="Leder E.H."/>
        </authorList>
    </citation>
    <scope>NUCLEOTIDE SEQUENCE [LARGE SCALE GENOMIC DNA]</scope>
    <source>
        <strain evidence="2">Snail1</strain>
        <tissue evidence="2">Muscle</tissue>
    </source>
</reference>
<feature type="signal peptide" evidence="1">
    <location>
        <begin position="1"/>
        <end position="20"/>
    </location>
</feature>
<organism evidence="2 3">
    <name type="scientific">Littorina saxatilis</name>
    <dbReference type="NCBI Taxonomy" id="31220"/>
    <lineage>
        <taxon>Eukaryota</taxon>
        <taxon>Metazoa</taxon>
        <taxon>Spiralia</taxon>
        <taxon>Lophotrochozoa</taxon>
        <taxon>Mollusca</taxon>
        <taxon>Gastropoda</taxon>
        <taxon>Caenogastropoda</taxon>
        <taxon>Littorinimorpha</taxon>
        <taxon>Littorinoidea</taxon>
        <taxon>Littorinidae</taxon>
        <taxon>Littorina</taxon>
    </lineage>
</organism>
<dbReference type="EMBL" id="JBAMIC010000008">
    <property type="protein sequence ID" value="KAK7103448.1"/>
    <property type="molecule type" value="Genomic_DNA"/>
</dbReference>